<proteinExistence type="predicted"/>
<organism evidence="1 2">
    <name type="scientific">Prorocentrum cordatum</name>
    <dbReference type="NCBI Taxonomy" id="2364126"/>
    <lineage>
        <taxon>Eukaryota</taxon>
        <taxon>Sar</taxon>
        <taxon>Alveolata</taxon>
        <taxon>Dinophyceae</taxon>
        <taxon>Prorocentrales</taxon>
        <taxon>Prorocentraceae</taxon>
        <taxon>Prorocentrum</taxon>
    </lineage>
</organism>
<protein>
    <submittedName>
        <fullName evidence="1">Uncharacterized protein</fullName>
    </submittedName>
</protein>
<keyword evidence="2" id="KW-1185">Reference proteome</keyword>
<evidence type="ECO:0000313" key="1">
    <source>
        <dbReference type="EMBL" id="CAK0808991.1"/>
    </source>
</evidence>
<dbReference type="EMBL" id="CAUYUJ010004299">
    <property type="protein sequence ID" value="CAK0808991.1"/>
    <property type="molecule type" value="Genomic_DNA"/>
</dbReference>
<name>A0ABN9QUV6_9DINO</name>
<gene>
    <name evidence="1" type="ORF">PCOR1329_LOCUS14384</name>
</gene>
<evidence type="ECO:0000313" key="2">
    <source>
        <dbReference type="Proteomes" id="UP001189429"/>
    </source>
</evidence>
<sequence>MLWSQGGRCYYSAVPMEYSIPSSDWRMSLERLDNELGYIVSNCVFVACEFNTPDWSRRSPRDTVYGTAQWSKEKVACVWGSPQDEFAGVAVGGSDFTGASCG</sequence>
<reference evidence="1" key="1">
    <citation type="submission" date="2023-10" db="EMBL/GenBank/DDBJ databases">
        <authorList>
            <person name="Chen Y."/>
            <person name="Shah S."/>
            <person name="Dougan E. K."/>
            <person name="Thang M."/>
            <person name="Chan C."/>
        </authorList>
    </citation>
    <scope>NUCLEOTIDE SEQUENCE [LARGE SCALE GENOMIC DNA]</scope>
</reference>
<comment type="caution">
    <text evidence="1">The sequence shown here is derived from an EMBL/GenBank/DDBJ whole genome shotgun (WGS) entry which is preliminary data.</text>
</comment>
<dbReference type="Proteomes" id="UP001189429">
    <property type="component" value="Unassembled WGS sequence"/>
</dbReference>
<dbReference type="Gene3D" id="3.30.40.220">
    <property type="match status" value="1"/>
</dbReference>
<accession>A0ABN9QUV6</accession>